<keyword evidence="3 4" id="KW-0349">Heme</keyword>
<comment type="similarity">
    <text evidence="4">Belongs to the cytochrome P450 family.</text>
</comment>
<protein>
    <recommendedName>
        <fullName evidence="7">Cytochrome P450</fullName>
    </recommendedName>
</protein>
<dbReference type="GO" id="GO:0005783">
    <property type="term" value="C:endoplasmic reticulum"/>
    <property type="evidence" value="ECO:0007669"/>
    <property type="project" value="TreeGrafter"/>
</dbReference>
<evidence type="ECO:0000313" key="6">
    <source>
        <dbReference type="Proteomes" id="UP000230069"/>
    </source>
</evidence>
<evidence type="ECO:0000313" key="5">
    <source>
        <dbReference type="EMBL" id="PIA32700.1"/>
    </source>
</evidence>
<organism evidence="5 6">
    <name type="scientific">Aquilegia coerulea</name>
    <name type="common">Rocky mountain columbine</name>
    <dbReference type="NCBI Taxonomy" id="218851"/>
    <lineage>
        <taxon>Eukaryota</taxon>
        <taxon>Viridiplantae</taxon>
        <taxon>Streptophyta</taxon>
        <taxon>Embryophyta</taxon>
        <taxon>Tracheophyta</taxon>
        <taxon>Spermatophyta</taxon>
        <taxon>Magnoliopsida</taxon>
        <taxon>Ranunculales</taxon>
        <taxon>Ranunculaceae</taxon>
        <taxon>Thalictroideae</taxon>
        <taxon>Aquilegia</taxon>
    </lineage>
</organism>
<keyword evidence="2 3" id="KW-0408">Iron</keyword>
<dbReference type="Proteomes" id="UP000230069">
    <property type="component" value="Unassembled WGS sequence"/>
</dbReference>
<dbReference type="SUPFAM" id="SSF48264">
    <property type="entry name" value="Cytochrome P450"/>
    <property type="match status" value="1"/>
</dbReference>
<evidence type="ECO:0008006" key="7">
    <source>
        <dbReference type="Google" id="ProtNLM"/>
    </source>
</evidence>
<dbReference type="PROSITE" id="PS00086">
    <property type="entry name" value="CYTOCHROME_P450"/>
    <property type="match status" value="1"/>
</dbReference>
<reference evidence="5 6" key="1">
    <citation type="submission" date="2017-09" db="EMBL/GenBank/DDBJ databases">
        <title>WGS assembly of Aquilegia coerulea Goldsmith.</title>
        <authorList>
            <person name="Hodges S."/>
            <person name="Kramer E."/>
            <person name="Nordborg M."/>
            <person name="Tomkins J."/>
            <person name="Borevitz J."/>
            <person name="Derieg N."/>
            <person name="Yan J."/>
            <person name="Mihaltcheva S."/>
            <person name="Hayes R.D."/>
            <person name="Rokhsar D."/>
        </authorList>
    </citation>
    <scope>NUCLEOTIDE SEQUENCE [LARGE SCALE GENOMIC DNA]</scope>
    <source>
        <strain evidence="6">cv. Goldsmith</strain>
    </source>
</reference>
<evidence type="ECO:0000256" key="3">
    <source>
        <dbReference type="PIRSR" id="PIRSR602401-1"/>
    </source>
</evidence>
<dbReference type="STRING" id="218851.A0A2G5CNF1"/>
<dbReference type="PANTHER" id="PTHR24286:SF356">
    <property type="entry name" value="ENT-KAURENOIC ACID OXIDASE 2"/>
    <property type="match status" value="1"/>
</dbReference>
<dbReference type="OrthoDB" id="1470350at2759"/>
<comment type="cofactor">
    <cofactor evidence="3">
        <name>heme</name>
        <dbReference type="ChEBI" id="CHEBI:30413"/>
    </cofactor>
</comment>
<keyword evidence="6" id="KW-1185">Reference proteome</keyword>
<accession>A0A2G5CNF1</accession>
<dbReference type="InterPro" id="IPR001128">
    <property type="entry name" value="Cyt_P450"/>
</dbReference>
<dbReference type="InterPro" id="IPR002401">
    <property type="entry name" value="Cyt_P450_E_grp-I"/>
</dbReference>
<dbReference type="EMBL" id="KZ305061">
    <property type="protein sequence ID" value="PIA32700.1"/>
    <property type="molecule type" value="Genomic_DNA"/>
</dbReference>
<dbReference type="GO" id="GO:0044550">
    <property type="term" value="P:secondary metabolite biosynthetic process"/>
    <property type="evidence" value="ECO:0007669"/>
    <property type="project" value="UniProtKB-ARBA"/>
</dbReference>
<sequence length="358" mass="41197">MQHQYRFGRIGIYKSFMFGNPSVLITVPELYKLVFMDDDLSLLFVCIPHDEHKPLRKLMAGLINGQEALSTYLEYIEDAVVSTLEKMPNMGEFEFLTQIRKLTFNIITYIFVSEGGDPARKGLGMMFQSVLTKKRGIHEKYGTPGKKDMVDNLMIVGDENGETLDDEQIIDILVMYLSAGHESSAHVTMWITVLLQEHPDMFQKAKAEQVEIVKNRSPMQKELTLKEIRQMDYLSKVVDETLCYINFSLIIFSEATEDVILNGQVQVRMRNVHLDPLVYPDPKKIDPSRWDEHTPKAGAYIPFGLGSRLCPGNDLANLEIFVFLHHFLLNYRLERLNPKCPILYLPHIQGQLIIAWQE</sequence>
<gene>
    <name evidence="5" type="ORF">AQUCO_04400116v1</name>
</gene>
<dbReference type="PRINTS" id="PR00385">
    <property type="entry name" value="P450"/>
</dbReference>
<dbReference type="InParanoid" id="A0A2G5CNF1"/>
<dbReference type="InterPro" id="IPR036396">
    <property type="entry name" value="Cyt_P450_sf"/>
</dbReference>
<evidence type="ECO:0000256" key="4">
    <source>
        <dbReference type="RuleBase" id="RU000461"/>
    </source>
</evidence>
<dbReference type="PANTHER" id="PTHR24286">
    <property type="entry name" value="CYTOCHROME P450 26"/>
    <property type="match status" value="1"/>
</dbReference>
<dbReference type="GO" id="GO:0005506">
    <property type="term" value="F:iron ion binding"/>
    <property type="evidence" value="ECO:0007669"/>
    <property type="project" value="InterPro"/>
</dbReference>
<keyword evidence="4" id="KW-0503">Monooxygenase</keyword>
<dbReference type="GO" id="GO:0010268">
    <property type="term" value="P:brassinosteroid homeostasis"/>
    <property type="evidence" value="ECO:0007669"/>
    <property type="project" value="TreeGrafter"/>
</dbReference>
<evidence type="ECO:0000256" key="2">
    <source>
        <dbReference type="ARBA" id="ARBA00023004"/>
    </source>
</evidence>
<name>A0A2G5CNF1_AQUCA</name>
<dbReference type="GO" id="GO:0020037">
    <property type="term" value="F:heme binding"/>
    <property type="evidence" value="ECO:0007669"/>
    <property type="project" value="InterPro"/>
</dbReference>
<dbReference type="Pfam" id="PF00067">
    <property type="entry name" value="p450"/>
    <property type="match status" value="1"/>
</dbReference>
<dbReference type="PRINTS" id="PR00463">
    <property type="entry name" value="EP450I"/>
</dbReference>
<keyword evidence="4" id="KW-0560">Oxidoreductase</keyword>
<dbReference type="GO" id="GO:0016132">
    <property type="term" value="P:brassinosteroid biosynthetic process"/>
    <property type="evidence" value="ECO:0007669"/>
    <property type="project" value="TreeGrafter"/>
</dbReference>
<dbReference type="GO" id="GO:0016125">
    <property type="term" value="P:sterol metabolic process"/>
    <property type="evidence" value="ECO:0007669"/>
    <property type="project" value="TreeGrafter"/>
</dbReference>
<dbReference type="InterPro" id="IPR017972">
    <property type="entry name" value="Cyt_P450_CS"/>
</dbReference>
<evidence type="ECO:0000256" key="1">
    <source>
        <dbReference type="ARBA" id="ARBA00022723"/>
    </source>
</evidence>
<dbReference type="AlphaFoldDB" id="A0A2G5CNF1"/>
<proteinExistence type="inferred from homology"/>
<dbReference type="Gene3D" id="1.10.630.10">
    <property type="entry name" value="Cytochrome P450"/>
    <property type="match status" value="1"/>
</dbReference>
<feature type="binding site" description="axial binding residue" evidence="3">
    <location>
        <position position="310"/>
    </location>
    <ligand>
        <name>heme</name>
        <dbReference type="ChEBI" id="CHEBI:30413"/>
    </ligand>
    <ligandPart>
        <name>Fe</name>
        <dbReference type="ChEBI" id="CHEBI:18248"/>
    </ligandPart>
</feature>
<dbReference type="GO" id="GO:0051777">
    <property type="term" value="F:ent-kaurenoic acid monooxygenase activity"/>
    <property type="evidence" value="ECO:0007669"/>
    <property type="project" value="TreeGrafter"/>
</dbReference>
<keyword evidence="1 3" id="KW-0479">Metal-binding</keyword>